<dbReference type="CDD" id="cd02440">
    <property type="entry name" value="AdoMet_MTases"/>
    <property type="match status" value="1"/>
</dbReference>
<dbReference type="PANTHER" id="PTHR43861:SF2">
    <property type="entry name" value="CARBOXY-S-ADENOSYL-L-METHIONINE SYNTHASE"/>
    <property type="match status" value="1"/>
</dbReference>
<dbReference type="InterPro" id="IPR041698">
    <property type="entry name" value="Methyltransf_25"/>
</dbReference>
<dbReference type="PIRSF" id="PIRSF006325">
    <property type="entry name" value="MeTrfase_bac"/>
    <property type="match status" value="1"/>
</dbReference>
<gene>
    <name evidence="4" type="ORF">IHQ68_01025</name>
</gene>
<dbReference type="GO" id="GO:0008168">
    <property type="term" value="F:methyltransferase activity"/>
    <property type="evidence" value="ECO:0007669"/>
    <property type="project" value="UniProtKB-KW"/>
</dbReference>
<keyword evidence="5" id="KW-1185">Reference proteome</keyword>
<keyword evidence="4" id="KW-0489">Methyltransferase</keyword>
<sequence>MKDVTGDSIVASNAGWTFSGEVAQHFDDHVSKSVPLYAAGHELICGLSDFFVGRDSVVYELGCSTGTLSFRLAERNKGKDGARFIGVDIEPEMVARAEQKRAELGVPNVSFVADDIFQAELEPADFIVAYYTVQFVRPAVRQALIDKIYAALNWGGCFVMFEKVRGPDARFQDMLTQMYTYDYKLGQGYNAEEIVSKARSLKGVLEPFSTQGNLDLLSRAGFQDVTTIMKYICFEGFVAIK</sequence>
<dbReference type="PANTHER" id="PTHR43861">
    <property type="entry name" value="TRANS-ACONITATE 2-METHYLTRANSFERASE-RELATED"/>
    <property type="match status" value="1"/>
</dbReference>
<comment type="caution">
    <text evidence="4">The sequence shown here is derived from an EMBL/GenBank/DDBJ whole genome shotgun (WGS) entry which is preliminary data.</text>
</comment>
<dbReference type="InterPro" id="IPR005271">
    <property type="entry name" value="CmoA"/>
</dbReference>
<dbReference type="GO" id="GO:0032259">
    <property type="term" value="P:methylation"/>
    <property type="evidence" value="ECO:0007669"/>
    <property type="project" value="UniProtKB-KW"/>
</dbReference>
<evidence type="ECO:0000259" key="3">
    <source>
        <dbReference type="Pfam" id="PF13649"/>
    </source>
</evidence>
<accession>A0ABU1DAY5</accession>
<proteinExistence type="predicted"/>
<keyword evidence="1" id="KW-0808">Transferase</keyword>
<dbReference type="SUPFAM" id="SSF53335">
    <property type="entry name" value="S-adenosyl-L-methionine-dependent methyltransferases"/>
    <property type="match status" value="1"/>
</dbReference>
<reference evidence="4" key="1">
    <citation type="submission" date="2020-10" db="EMBL/GenBank/DDBJ databases">
        <authorList>
            <person name="Abbas A."/>
            <person name="Razzaq R."/>
            <person name="Waqas M."/>
            <person name="Abbas N."/>
            <person name="Nielsen T.K."/>
            <person name="Hansen L.H."/>
            <person name="Hussain S."/>
            <person name="Shahid M."/>
        </authorList>
    </citation>
    <scope>NUCLEOTIDE SEQUENCE</scope>
    <source>
        <strain evidence="4">S14</strain>
    </source>
</reference>
<protein>
    <submittedName>
        <fullName evidence="4">Methyltransferase domain-containing protein</fullName>
    </submittedName>
</protein>
<dbReference type="Proteomes" id="UP001181622">
    <property type="component" value="Unassembled WGS sequence"/>
</dbReference>
<organism evidence="4 5">
    <name type="scientific">Chelatococcus sambhunathii</name>
    <dbReference type="NCBI Taxonomy" id="363953"/>
    <lineage>
        <taxon>Bacteria</taxon>
        <taxon>Pseudomonadati</taxon>
        <taxon>Pseudomonadota</taxon>
        <taxon>Alphaproteobacteria</taxon>
        <taxon>Hyphomicrobiales</taxon>
        <taxon>Chelatococcaceae</taxon>
        <taxon>Chelatococcus</taxon>
    </lineage>
</organism>
<evidence type="ECO:0000313" key="4">
    <source>
        <dbReference type="EMBL" id="MDR4305209.1"/>
    </source>
</evidence>
<dbReference type="InterPro" id="IPR029063">
    <property type="entry name" value="SAM-dependent_MTases_sf"/>
</dbReference>
<dbReference type="EMBL" id="JADBEO010000002">
    <property type="protein sequence ID" value="MDR4305209.1"/>
    <property type="molecule type" value="Genomic_DNA"/>
</dbReference>
<evidence type="ECO:0000313" key="5">
    <source>
        <dbReference type="Proteomes" id="UP001181622"/>
    </source>
</evidence>
<keyword evidence="2" id="KW-0949">S-adenosyl-L-methionine</keyword>
<evidence type="ECO:0000256" key="2">
    <source>
        <dbReference type="ARBA" id="ARBA00022691"/>
    </source>
</evidence>
<dbReference type="Gene3D" id="3.40.50.150">
    <property type="entry name" value="Vaccinia Virus protein VP39"/>
    <property type="match status" value="1"/>
</dbReference>
<dbReference type="Pfam" id="PF13649">
    <property type="entry name" value="Methyltransf_25"/>
    <property type="match status" value="1"/>
</dbReference>
<evidence type="ECO:0000256" key="1">
    <source>
        <dbReference type="ARBA" id="ARBA00022679"/>
    </source>
</evidence>
<name>A0ABU1DAY5_9HYPH</name>
<feature type="domain" description="Methyltransferase" evidence="3">
    <location>
        <begin position="58"/>
        <end position="156"/>
    </location>
</feature>
<dbReference type="RefSeq" id="WP_309388262.1">
    <property type="nucleotide sequence ID" value="NZ_JADBEO010000002.1"/>
</dbReference>